<evidence type="ECO:0000313" key="2">
    <source>
        <dbReference type="EMBL" id="MDR6958269.1"/>
    </source>
</evidence>
<comment type="caution">
    <text evidence="2">The sequence shown here is derived from an EMBL/GenBank/DDBJ whole genome shotgun (WGS) entry which is preliminary data.</text>
</comment>
<feature type="region of interest" description="Disordered" evidence="1">
    <location>
        <begin position="35"/>
        <end position="68"/>
    </location>
</feature>
<feature type="compositionally biased region" description="Polar residues" evidence="1">
    <location>
        <begin position="56"/>
        <end position="68"/>
    </location>
</feature>
<proteinExistence type="predicted"/>
<organism evidence="2 3">
    <name type="scientific">Pseudomonas brassicacearum</name>
    <dbReference type="NCBI Taxonomy" id="930166"/>
    <lineage>
        <taxon>Bacteria</taxon>
        <taxon>Pseudomonadati</taxon>
        <taxon>Pseudomonadota</taxon>
        <taxon>Gammaproteobacteria</taxon>
        <taxon>Pseudomonadales</taxon>
        <taxon>Pseudomonadaceae</taxon>
        <taxon>Pseudomonas</taxon>
    </lineage>
</organism>
<reference evidence="2" key="1">
    <citation type="submission" date="2023-07" db="EMBL/GenBank/DDBJ databases">
        <title>Sorghum-associated microbial communities from plants grown in Nebraska, USA.</title>
        <authorList>
            <person name="Schachtman D."/>
        </authorList>
    </citation>
    <scope>NUCLEOTIDE SEQUENCE</scope>
    <source>
        <strain evidence="2">3432</strain>
    </source>
</reference>
<protein>
    <submittedName>
        <fullName evidence="2">Uncharacterized protein</fullName>
    </submittedName>
</protein>
<dbReference type="RefSeq" id="WP_039011362.1">
    <property type="nucleotide sequence ID" value="NZ_CP117457.1"/>
</dbReference>
<evidence type="ECO:0000256" key="1">
    <source>
        <dbReference type="SAM" id="MobiDB-lite"/>
    </source>
</evidence>
<sequence length="68" mass="7742">MKKLHPMTAATTEGMSLAGRIAELATLFRYSLPHEIRQSAEQPSPQRPLRNHPDRNTFQQNSREVSLV</sequence>
<dbReference type="Proteomes" id="UP001252613">
    <property type="component" value="Unassembled WGS sequence"/>
</dbReference>
<dbReference type="AlphaFoldDB" id="A0AAW8M940"/>
<evidence type="ECO:0000313" key="3">
    <source>
        <dbReference type="Proteomes" id="UP001252613"/>
    </source>
</evidence>
<accession>A0AAW8M940</accession>
<dbReference type="EMBL" id="JAVDVC010000004">
    <property type="protein sequence ID" value="MDR6958269.1"/>
    <property type="molecule type" value="Genomic_DNA"/>
</dbReference>
<name>A0AAW8M940_9PSED</name>
<gene>
    <name evidence="2" type="ORF">J2W43_002251</name>
</gene>